<reference evidence="9 10" key="1">
    <citation type="submission" date="2017-07" db="EMBL/GenBank/DDBJ databases">
        <title>An improved, manually edited Actinidia chinensis var. chinensis (kiwifruit) genome highlights the challenges associated with draft genomes and gene prediction in plants.</title>
        <authorList>
            <person name="Pilkington S."/>
            <person name="Crowhurst R."/>
            <person name="Hilario E."/>
            <person name="Nardozza S."/>
            <person name="Fraser L."/>
            <person name="Peng Y."/>
            <person name="Gunaseelan K."/>
            <person name="Simpson R."/>
            <person name="Tahir J."/>
            <person name="Deroles S."/>
            <person name="Templeton K."/>
            <person name="Luo Z."/>
            <person name="Davy M."/>
            <person name="Cheng C."/>
            <person name="Mcneilage M."/>
            <person name="Scaglione D."/>
            <person name="Liu Y."/>
            <person name="Zhang Q."/>
            <person name="Datson P."/>
            <person name="De Silva N."/>
            <person name="Gardiner S."/>
            <person name="Bassett H."/>
            <person name="Chagne D."/>
            <person name="Mccallum J."/>
            <person name="Dzierzon H."/>
            <person name="Deng C."/>
            <person name="Wang Y.-Y."/>
            <person name="Barron N."/>
            <person name="Manako K."/>
            <person name="Bowen J."/>
            <person name="Foster T."/>
            <person name="Erridge Z."/>
            <person name="Tiffin H."/>
            <person name="Waite C."/>
            <person name="Davies K."/>
            <person name="Grierson E."/>
            <person name="Laing W."/>
            <person name="Kirk R."/>
            <person name="Chen X."/>
            <person name="Wood M."/>
            <person name="Montefiori M."/>
            <person name="Brummell D."/>
            <person name="Schwinn K."/>
            <person name="Catanach A."/>
            <person name="Fullerton C."/>
            <person name="Li D."/>
            <person name="Meiyalaghan S."/>
            <person name="Nieuwenhuizen N."/>
            <person name="Read N."/>
            <person name="Prakash R."/>
            <person name="Hunter D."/>
            <person name="Zhang H."/>
            <person name="Mckenzie M."/>
            <person name="Knabel M."/>
            <person name="Harris A."/>
            <person name="Allan A."/>
            <person name="Chen A."/>
            <person name="Janssen B."/>
            <person name="Plunkett B."/>
            <person name="Dwamena C."/>
            <person name="Voogd C."/>
            <person name="Leif D."/>
            <person name="Lafferty D."/>
            <person name="Souleyre E."/>
            <person name="Varkonyi-Gasic E."/>
            <person name="Gambi F."/>
            <person name="Hanley J."/>
            <person name="Yao J.-L."/>
            <person name="Cheung J."/>
            <person name="David K."/>
            <person name="Warren B."/>
            <person name="Marsh K."/>
            <person name="Snowden K."/>
            <person name="Lin-Wang K."/>
            <person name="Brian L."/>
            <person name="Martinez-Sanchez M."/>
            <person name="Wang M."/>
            <person name="Ileperuma N."/>
            <person name="Macnee N."/>
            <person name="Campin R."/>
            <person name="Mcatee P."/>
            <person name="Drummond R."/>
            <person name="Espley R."/>
            <person name="Ireland H."/>
            <person name="Wu R."/>
            <person name="Atkinson R."/>
            <person name="Karunairetnam S."/>
            <person name="Bulley S."/>
            <person name="Chunkath S."/>
            <person name="Hanley Z."/>
            <person name="Storey R."/>
            <person name="Thrimawithana A."/>
            <person name="Thomson S."/>
            <person name="David C."/>
            <person name="Testolin R."/>
        </authorList>
    </citation>
    <scope>NUCLEOTIDE SEQUENCE [LARGE SCALE GENOMIC DNA]</scope>
    <source>
        <strain evidence="10">cv. Red5</strain>
        <tissue evidence="9">Young leaf</tissue>
    </source>
</reference>
<evidence type="ECO:0000259" key="8">
    <source>
        <dbReference type="PROSITE" id="PS50811"/>
    </source>
</evidence>
<dbReference type="InterPro" id="IPR044810">
    <property type="entry name" value="WRKY_plant"/>
</dbReference>
<evidence type="ECO:0000313" key="10">
    <source>
        <dbReference type="Proteomes" id="UP000241394"/>
    </source>
</evidence>
<evidence type="ECO:0000313" key="9">
    <source>
        <dbReference type="EMBL" id="PSR91475.1"/>
    </source>
</evidence>
<dbReference type="EMBL" id="NKQK01000025">
    <property type="protein sequence ID" value="PSR91475.1"/>
    <property type="molecule type" value="Genomic_DNA"/>
</dbReference>
<evidence type="ECO:0000256" key="4">
    <source>
        <dbReference type="ARBA" id="ARBA00023163"/>
    </source>
</evidence>
<keyword evidence="3" id="KW-0238">DNA-binding</keyword>
<dbReference type="Gene3D" id="2.20.25.80">
    <property type="entry name" value="WRKY domain"/>
    <property type="match status" value="1"/>
</dbReference>
<dbReference type="SMART" id="SM00774">
    <property type="entry name" value="WRKY"/>
    <property type="match status" value="1"/>
</dbReference>
<dbReference type="STRING" id="1590841.A0A2R6PHX2"/>
<dbReference type="Proteomes" id="UP000241394">
    <property type="component" value="Chromosome LG25"/>
</dbReference>
<feature type="compositionally biased region" description="Basic and acidic residues" evidence="7">
    <location>
        <begin position="251"/>
        <end position="260"/>
    </location>
</feature>
<dbReference type="Pfam" id="PF03106">
    <property type="entry name" value="WRKY"/>
    <property type="match status" value="1"/>
</dbReference>
<comment type="subcellular location">
    <subcellularLocation>
        <location evidence="1">Nucleus</location>
    </subcellularLocation>
</comment>
<dbReference type="PANTHER" id="PTHR32096:SF80">
    <property type="entry name" value="WRKY TRANSCRIPTION FACTOR 27-RELATED"/>
    <property type="match status" value="1"/>
</dbReference>
<dbReference type="InterPro" id="IPR036576">
    <property type="entry name" value="WRKY_dom_sf"/>
</dbReference>
<dbReference type="InParanoid" id="A0A2R6PHX2"/>
<comment type="similarity">
    <text evidence="6">Belongs to the WRKY group II-e family.</text>
</comment>
<proteinExistence type="inferred from homology"/>
<keyword evidence="10" id="KW-1185">Reference proteome</keyword>
<evidence type="ECO:0000256" key="1">
    <source>
        <dbReference type="ARBA" id="ARBA00004123"/>
    </source>
</evidence>
<keyword evidence="2" id="KW-0805">Transcription regulation</keyword>
<organism evidence="9 10">
    <name type="scientific">Actinidia chinensis var. chinensis</name>
    <name type="common">Chinese soft-hair kiwi</name>
    <dbReference type="NCBI Taxonomy" id="1590841"/>
    <lineage>
        <taxon>Eukaryota</taxon>
        <taxon>Viridiplantae</taxon>
        <taxon>Streptophyta</taxon>
        <taxon>Embryophyta</taxon>
        <taxon>Tracheophyta</taxon>
        <taxon>Spermatophyta</taxon>
        <taxon>Magnoliopsida</taxon>
        <taxon>eudicotyledons</taxon>
        <taxon>Gunneridae</taxon>
        <taxon>Pentapetalae</taxon>
        <taxon>asterids</taxon>
        <taxon>Ericales</taxon>
        <taxon>Actinidiaceae</taxon>
        <taxon>Actinidia</taxon>
    </lineage>
</organism>
<keyword evidence="5" id="KW-0539">Nucleus</keyword>
<evidence type="ECO:0000256" key="5">
    <source>
        <dbReference type="ARBA" id="ARBA00023242"/>
    </source>
</evidence>
<dbReference type="FunFam" id="2.20.25.80:FF:000007">
    <property type="entry name" value="WRKY transcription factor 22"/>
    <property type="match status" value="1"/>
</dbReference>
<evidence type="ECO:0000256" key="7">
    <source>
        <dbReference type="SAM" id="MobiDB-lite"/>
    </source>
</evidence>
<dbReference type="Gramene" id="PSR91475">
    <property type="protein sequence ID" value="PSR91475"/>
    <property type="gene ID" value="CEY00_Acc28819"/>
</dbReference>
<evidence type="ECO:0000256" key="3">
    <source>
        <dbReference type="ARBA" id="ARBA00023125"/>
    </source>
</evidence>
<dbReference type="GO" id="GO:0003700">
    <property type="term" value="F:DNA-binding transcription factor activity"/>
    <property type="evidence" value="ECO:0007669"/>
    <property type="project" value="InterPro"/>
</dbReference>
<dbReference type="OMA" id="THGCLLS"/>
<accession>A0A2R6PHX2</accession>
<dbReference type="OrthoDB" id="1077642at2759"/>
<dbReference type="PANTHER" id="PTHR32096">
    <property type="entry name" value="WRKY TRANSCRIPTION FACTOR 30-RELATED-RELATED"/>
    <property type="match status" value="1"/>
</dbReference>
<keyword evidence="4" id="KW-0804">Transcription</keyword>
<protein>
    <submittedName>
        <fullName evidence="9">WRKY transcription factor</fullName>
    </submittedName>
</protein>
<evidence type="ECO:0000256" key="2">
    <source>
        <dbReference type="ARBA" id="ARBA00023015"/>
    </source>
</evidence>
<feature type="compositionally biased region" description="Low complexity" evidence="7">
    <location>
        <begin position="237"/>
        <end position="247"/>
    </location>
</feature>
<dbReference type="SUPFAM" id="SSF118290">
    <property type="entry name" value="WRKY DNA-binding domain"/>
    <property type="match status" value="1"/>
</dbReference>
<feature type="domain" description="WRKY" evidence="8">
    <location>
        <begin position="146"/>
        <end position="212"/>
    </location>
</feature>
<gene>
    <name evidence="9" type="ORF">CEY00_Acc28819</name>
</gene>
<dbReference type="GO" id="GO:0005634">
    <property type="term" value="C:nucleus"/>
    <property type="evidence" value="ECO:0007669"/>
    <property type="project" value="UniProtKB-SubCell"/>
</dbReference>
<reference evidence="10" key="2">
    <citation type="journal article" date="2018" name="BMC Genomics">
        <title>A manually annotated Actinidia chinensis var. chinensis (kiwifruit) genome highlights the challenges associated with draft genomes and gene prediction in plants.</title>
        <authorList>
            <person name="Pilkington S.M."/>
            <person name="Crowhurst R."/>
            <person name="Hilario E."/>
            <person name="Nardozza S."/>
            <person name="Fraser L."/>
            <person name="Peng Y."/>
            <person name="Gunaseelan K."/>
            <person name="Simpson R."/>
            <person name="Tahir J."/>
            <person name="Deroles S.C."/>
            <person name="Templeton K."/>
            <person name="Luo Z."/>
            <person name="Davy M."/>
            <person name="Cheng C."/>
            <person name="McNeilage M."/>
            <person name="Scaglione D."/>
            <person name="Liu Y."/>
            <person name="Zhang Q."/>
            <person name="Datson P."/>
            <person name="De Silva N."/>
            <person name="Gardiner S.E."/>
            <person name="Bassett H."/>
            <person name="Chagne D."/>
            <person name="McCallum J."/>
            <person name="Dzierzon H."/>
            <person name="Deng C."/>
            <person name="Wang Y.Y."/>
            <person name="Barron L."/>
            <person name="Manako K."/>
            <person name="Bowen J."/>
            <person name="Foster T.M."/>
            <person name="Erridge Z.A."/>
            <person name="Tiffin H."/>
            <person name="Waite C.N."/>
            <person name="Davies K.M."/>
            <person name="Grierson E.P."/>
            <person name="Laing W.A."/>
            <person name="Kirk R."/>
            <person name="Chen X."/>
            <person name="Wood M."/>
            <person name="Montefiori M."/>
            <person name="Brummell D.A."/>
            <person name="Schwinn K.E."/>
            <person name="Catanach A."/>
            <person name="Fullerton C."/>
            <person name="Li D."/>
            <person name="Meiyalaghan S."/>
            <person name="Nieuwenhuizen N."/>
            <person name="Read N."/>
            <person name="Prakash R."/>
            <person name="Hunter D."/>
            <person name="Zhang H."/>
            <person name="McKenzie M."/>
            <person name="Knabel M."/>
            <person name="Harris A."/>
            <person name="Allan A.C."/>
            <person name="Gleave A."/>
            <person name="Chen A."/>
            <person name="Janssen B.J."/>
            <person name="Plunkett B."/>
            <person name="Ampomah-Dwamena C."/>
            <person name="Voogd C."/>
            <person name="Leif D."/>
            <person name="Lafferty D."/>
            <person name="Souleyre E.J.F."/>
            <person name="Varkonyi-Gasic E."/>
            <person name="Gambi F."/>
            <person name="Hanley J."/>
            <person name="Yao J.L."/>
            <person name="Cheung J."/>
            <person name="David K.M."/>
            <person name="Warren B."/>
            <person name="Marsh K."/>
            <person name="Snowden K.C."/>
            <person name="Lin-Wang K."/>
            <person name="Brian L."/>
            <person name="Martinez-Sanchez M."/>
            <person name="Wang M."/>
            <person name="Ileperuma N."/>
            <person name="Macnee N."/>
            <person name="Campin R."/>
            <person name="McAtee P."/>
            <person name="Drummond R.S.M."/>
            <person name="Espley R.V."/>
            <person name="Ireland H.S."/>
            <person name="Wu R."/>
            <person name="Atkinson R.G."/>
            <person name="Karunairetnam S."/>
            <person name="Bulley S."/>
            <person name="Chunkath S."/>
            <person name="Hanley Z."/>
            <person name="Storey R."/>
            <person name="Thrimawithana A.H."/>
            <person name="Thomson S."/>
            <person name="David C."/>
            <person name="Testolin R."/>
            <person name="Huang H."/>
            <person name="Hellens R.P."/>
            <person name="Schaffer R.J."/>
        </authorList>
    </citation>
    <scope>NUCLEOTIDE SEQUENCE [LARGE SCALE GENOMIC DNA]</scope>
    <source>
        <strain evidence="10">cv. Red5</strain>
    </source>
</reference>
<dbReference type="AlphaFoldDB" id="A0A2R6PHX2"/>
<name>A0A2R6PHX2_ACTCC</name>
<comment type="caution">
    <text evidence="9">The sequence shown here is derived from an EMBL/GenBank/DDBJ whole genome shotgun (WGS) entry which is preliminary data.</text>
</comment>
<sequence>MPPFLSSLSPLPLENNQFLMTTDYYFTGGTGDADLEAVVRGYNHPQTCFSPLIFEQEDHDIVLSTFPDLFETSSTFFDELEELYKPFYPQSLISSSDSGTGGETEPEKVQDKESFCGLTTPVVAGALGVKQKRRKTQHKRVVKEVRAEGLSSDMWAWRKYGQKPIKGSPYPRSYYRCSSLKGCLARKQVERSQTDPEMFVITYTADHCHSQPTRRSSLAGTTRQKFSLSKTTAAKSLCSPISSSSSLSPPPKDEEQQMDQRSELVLSDMVLGDDFFVGFDELDRLTSDLCYSGFSC</sequence>
<evidence type="ECO:0000256" key="6">
    <source>
        <dbReference type="ARBA" id="ARBA00060761"/>
    </source>
</evidence>
<feature type="region of interest" description="Disordered" evidence="7">
    <location>
        <begin position="237"/>
        <end position="260"/>
    </location>
</feature>
<dbReference type="InterPro" id="IPR003657">
    <property type="entry name" value="WRKY_dom"/>
</dbReference>
<dbReference type="PROSITE" id="PS50811">
    <property type="entry name" value="WRKY"/>
    <property type="match status" value="1"/>
</dbReference>
<dbReference type="GO" id="GO:0000976">
    <property type="term" value="F:transcription cis-regulatory region binding"/>
    <property type="evidence" value="ECO:0007669"/>
    <property type="project" value="TreeGrafter"/>
</dbReference>